<organism evidence="2 3">
    <name type="scientific">Nocardia bhagyanarayanae</name>
    <dbReference type="NCBI Taxonomy" id="1215925"/>
    <lineage>
        <taxon>Bacteria</taxon>
        <taxon>Bacillati</taxon>
        <taxon>Actinomycetota</taxon>
        <taxon>Actinomycetes</taxon>
        <taxon>Mycobacteriales</taxon>
        <taxon>Nocardiaceae</taxon>
        <taxon>Nocardia</taxon>
    </lineage>
</organism>
<evidence type="ECO:0008006" key="4">
    <source>
        <dbReference type="Google" id="ProtNLM"/>
    </source>
</evidence>
<sequence length="172" mass="16613">MKLISAIICSTAAVGSSFALPALASATAVHCGSERGADVTVIDGRTACRAATDPDGQARSAGFDGVGYARATAGATAFGIGGAGGIGASEGAGGIPVALGFGPDALALTSIVDPDAADGRTLAVSIAFEGSHAQVSSEERTVVCLGSAAFAWNAATGASCLATPFGRWAALH</sequence>
<dbReference type="Proteomes" id="UP000316331">
    <property type="component" value="Unassembled WGS sequence"/>
</dbReference>
<name>A0A543F727_9NOCA</name>
<dbReference type="RefSeq" id="WP_141808069.1">
    <property type="nucleotide sequence ID" value="NZ_VFPG01000001.1"/>
</dbReference>
<protein>
    <recommendedName>
        <fullName evidence="4">Secreted protein</fullName>
    </recommendedName>
</protein>
<comment type="caution">
    <text evidence="2">The sequence shown here is derived from an EMBL/GenBank/DDBJ whole genome shotgun (WGS) entry which is preliminary data.</text>
</comment>
<dbReference type="OrthoDB" id="4570582at2"/>
<evidence type="ECO:0000256" key="1">
    <source>
        <dbReference type="SAM" id="SignalP"/>
    </source>
</evidence>
<keyword evidence="1" id="KW-0732">Signal</keyword>
<evidence type="ECO:0000313" key="3">
    <source>
        <dbReference type="Proteomes" id="UP000316331"/>
    </source>
</evidence>
<proteinExistence type="predicted"/>
<evidence type="ECO:0000313" key="2">
    <source>
        <dbReference type="EMBL" id="TQM29632.1"/>
    </source>
</evidence>
<feature type="signal peptide" evidence="1">
    <location>
        <begin position="1"/>
        <end position="24"/>
    </location>
</feature>
<reference evidence="2 3" key="1">
    <citation type="submission" date="2019-06" db="EMBL/GenBank/DDBJ databases">
        <title>Sequencing the genomes of 1000 actinobacteria strains.</title>
        <authorList>
            <person name="Klenk H.-P."/>
        </authorList>
    </citation>
    <scope>NUCLEOTIDE SEQUENCE [LARGE SCALE GENOMIC DNA]</scope>
    <source>
        <strain evidence="2 3">DSM 103495</strain>
    </source>
</reference>
<feature type="chain" id="PRO_5022075857" description="Secreted protein" evidence="1">
    <location>
        <begin position="25"/>
        <end position="172"/>
    </location>
</feature>
<dbReference type="EMBL" id="VFPG01000001">
    <property type="protein sequence ID" value="TQM29632.1"/>
    <property type="molecule type" value="Genomic_DNA"/>
</dbReference>
<dbReference type="InterPro" id="IPR046652">
    <property type="entry name" value="DUF6764"/>
</dbReference>
<keyword evidence="3" id="KW-1185">Reference proteome</keyword>
<accession>A0A543F727</accession>
<dbReference type="AlphaFoldDB" id="A0A543F727"/>
<dbReference type="Pfam" id="PF20550">
    <property type="entry name" value="DUF6764"/>
    <property type="match status" value="1"/>
</dbReference>
<gene>
    <name evidence="2" type="ORF">FB390_1241</name>
</gene>